<keyword evidence="4" id="KW-1185">Reference proteome</keyword>
<organism evidence="3 4">
    <name type="scientific">Clostridium mobile</name>
    <dbReference type="NCBI Taxonomy" id="2841512"/>
    <lineage>
        <taxon>Bacteria</taxon>
        <taxon>Bacillati</taxon>
        <taxon>Bacillota</taxon>
        <taxon>Clostridia</taxon>
        <taxon>Eubacteriales</taxon>
        <taxon>Clostridiaceae</taxon>
        <taxon>Clostridium</taxon>
    </lineage>
</organism>
<keyword evidence="2" id="KW-1133">Transmembrane helix</keyword>
<evidence type="ECO:0008006" key="5">
    <source>
        <dbReference type="Google" id="ProtNLM"/>
    </source>
</evidence>
<comment type="caution">
    <text evidence="3">The sequence shown here is derived from an EMBL/GenBank/DDBJ whole genome shotgun (WGS) entry which is preliminary data.</text>
</comment>
<name>A0ABS6EK48_9CLOT</name>
<feature type="region of interest" description="Disordered" evidence="1">
    <location>
        <begin position="59"/>
        <end position="82"/>
    </location>
</feature>
<evidence type="ECO:0000256" key="2">
    <source>
        <dbReference type="SAM" id="Phobius"/>
    </source>
</evidence>
<evidence type="ECO:0000313" key="4">
    <source>
        <dbReference type="Proteomes" id="UP000726170"/>
    </source>
</evidence>
<keyword evidence="2" id="KW-0472">Membrane</keyword>
<dbReference type="EMBL" id="JAHLQF010000003">
    <property type="protein sequence ID" value="MBU5485390.1"/>
    <property type="molecule type" value="Genomic_DNA"/>
</dbReference>
<dbReference type="Proteomes" id="UP000726170">
    <property type="component" value="Unassembled WGS sequence"/>
</dbReference>
<keyword evidence="2" id="KW-0812">Transmembrane</keyword>
<reference evidence="3 4" key="1">
    <citation type="submission" date="2021-06" db="EMBL/GenBank/DDBJ databases">
        <authorList>
            <person name="Sun Q."/>
            <person name="Li D."/>
        </authorList>
    </citation>
    <scope>NUCLEOTIDE SEQUENCE [LARGE SCALE GENOMIC DNA]</scope>
    <source>
        <strain evidence="3 4">MSJ-11</strain>
    </source>
</reference>
<proteinExistence type="predicted"/>
<feature type="transmembrane region" description="Helical" evidence="2">
    <location>
        <begin position="20"/>
        <end position="39"/>
    </location>
</feature>
<evidence type="ECO:0000256" key="1">
    <source>
        <dbReference type="SAM" id="MobiDB-lite"/>
    </source>
</evidence>
<accession>A0ABS6EK48</accession>
<gene>
    <name evidence="3" type="ORF">KQI86_13790</name>
</gene>
<evidence type="ECO:0000313" key="3">
    <source>
        <dbReference type="EMBL" id="MBU5485390.1"/>
    </source>
</evidence>
<dbReference type="RefSeq" id="WP_216439939.1">
    <property type="nucleotide sequence ID" value="NZ_JAHLQF010000003.1"/>
</dbReference>
<protein>
    <recommendedName>
        <fullName evidence="5">Secreted protein</fullName>
    </recommendedName>
</protein>
<sequence length="262" mass="30731">MGKPSIFSKDYEKKMKKRRIRIIGTFLAILFIVVGAWFYRRADIKNILSKNKINTEKNKEDNKKTLTTDNGDKNKENKESKEEIKKEEGYDFKLSDGENLKVIYEINDKDKKFKYIHPLDSKTIYDISPSAKLMTIYDPKVQRIYRMNIEGKVEDITNPRYTSTNGEFSITREEHLKANPDYIWCSSPKFIDENNIAYVSQLPWFNRSKQYIWIVNLQNNTHRYVQNVEGNDIKLDRLNEEGLGIIVDGEKATLKPSGELIK</sequence>